<reference evidence="9" key="1">
    <citation type="submission" date="2019-08" db="EMBL/GenBank/DDBJ databases">
        <authorList>
            <person name="Kucharzyk K."/>
            <person name="Murdoch R.W."/>
            <person name="Higgins S."/>
            <person name="Loffler F."/>
        </authorList>
    </citation>
    <scope>NUCLEOTIDE SEQUENCE</scope>
</reference>
<dbReference type="PRINTS" id="PR00344">
    <property type="entry name" value="BCTRLSENSOR"/>
</dbReference>
<comment type="catalytic activity">
    <reaction evidence="1">
        <text>ATP + protein L-histidine = ADP + protein N-phospho-L-histidine.</text>
        <dbReference type="EC" id="2.7.13.3"/>
    </reaction>
</comment>
<dbReference type="SMART" id="SM00387">
    <property type="entry name" value="HATPase_c"/>
    <property type="match status" value="1"/>
</dbReference>
<feature type="transmembrane region" description="Helical" evidence="7">
    <location>
        <begin position="179"/>
        <end position="199"/>
    </location>
</feature>
<dbReference type="InterPro" id="IPR036890">
    <property type="entry name" value="HATPase_C_sf"/>
</dbReference>
<dbReference type="Pfam" id="PF00512">
    <property type="entry name" value="HisKA"/>
    <property type="match status" value="1"/>
</dbReference>
<sequence length="592" mass="67062">MSDYSFTLISLLFLVSAGVSFFVAYIAWQKRRVRGAAELSRLMLSAGYWAFCIIFETASPTIEAKILWSKISYLGALSTPLLYTFFIFRFVGKDNFLTKTRYVLFSIFPSVVLFLAWTNEHHNLVWTGFAPIDPDTNLTQYFHGIAFWIGYAGYIYVLFAVATFYLLRFTAGHMFAFKLQTSAIFAASLCPWIASLFYLTGFNIVPGFDLVPLSIMLSGLFFASAIIGMRFLDLVPVARERLLESIREGIIVLDQFNRIQDINRSARIHTGIGNGELSGMYLDKMSHIDAKIRNALLEDSPKVTIETYGEEGVKYYSIEKQYIDNYPGSRLVILKDETSDVAREKEMIVTASRALESDRLKSSFLANLSHEIRTPLNVITGFLDVLKSDDLQNDEREVYMDLLKENSERILGTLNDIIEISKIEAGQVKLEKSQINLNEIMDYLEKLFEKQARDKDLNLYCSKALSSKESLIYTDRIKLVSVYSNLLKNSIKYTNSGSVTFGYEYSMGSLTFFVEDTGIGIEPQQQEMVFNRFVQAEHSINRPYEGAGLGLSIVKAYASMLGGSIELWSKPGSGSRFWFSVPYEPVLPEKLG</sequence>
<gene>
    <name evidence="9" type="primary">rcsC_185</name>
    <name evidence="9" type="ORF">SDC9_92681</name>
</gene>
<dbReference type="PROSITE" id="PS50109">
    <property type="entry name" value="HIS_KIN"/>
    <property type="match status" value="1"/>
</dbReference>
<dbReference type="Gene3D" id="3.30.565.10">
    <property type="entry name" value="Histidine kinase-like ATPase, C-terminal domain"/>
    <property type="match status" value="1"/>
</dbReference>
<dbReference type="CDD" id="cd00130">
    <property type="entry name" value="PAS"/>
    <property type="match status" value="1"/>
</dbReference>
<dbReference type="Gene3D" id="1.10.287.130">
    <property type="match status" value="1"/>
</dbReference>
<evidence type="ECO:0000313" key="9">
    <source>
        <dbReference type="EMBL" id="MPM45987.1"/>
    </source>
</evidence>
<dbReference type="PANTHER" id="PTHR43711:SF31">
    <property type="entry name" value="HISTIDINE KINASE"/>
    <property type="match status" value="1"/>
</dbReference>
<dbReference type="EC" id="2.7.13.3" evidence="2"/>
<dbReference type="InterPro" id="IPR003594">
    <property type="entry name" value="HATPase_dom"/>
</dbReference>
<protein>
    <recommendedName>
        <fullName evidence="2">histidine kinase</fullName>
        <ecNumber evidence="2">2.7.13.3</ecNumber>
    </recommendedName>
</protein>
<feature type="transmembrane region" description="Helical" evidence="7">
    <location>
        <begin position="211"/>
        <end position="232"/>
    </location>
</feature>
<dbReference type="SUPFAM" id="SSF47384">
    <property type="entry name" value="Homodimeric domain of signal transducing histidine kinase"/>
    <property type="match status" value="1"/>
</dbReference>
<keyword evidence="7" id="KW-0812">Transmembrane</keyword>
<evidence type="ECO:0000256" key="3">
    <source>
        <dbReference type="ARBA" id="ARBA00022553"/>
    </source>
</evidence>
<feature type="transmembrane region" description="Helical" evidence="7">
    <location>
        <begin position="145"/>
        <end position="167"/>
    </location>
</feature>
<dbReference type="InterPro" id="IPR000014">
    <property type="entry name" value="PAS"/>
</dbReference>
<evidence type="ECO:0000259" key="8">
    <source>
        <dbReference type="PROSITE" id="PS50109"/>
    </source>
</evidence>
<dbReference type="CDD" id="cd16922">
    <property type="entry name" value="HATPase_EvgS-ArcB-TorS-like"/>
    <property type="match status" value="1"/>
</dbReference>
<evidence type="ECO:0000256" key="7">
    <source>
        <dbReference type="SAM" id="Phobius"/>
    </source>
</evidence>
<dbReference type="InterPro" id="IPR013767">
    <property type="entry name" value="PAS_fold"/>
</dbReference>
<dbReference type="Pfam" id="PF00989">
    <property type="entry name" value="PAS"/>
    <property type="match status" value="1"/>
</dbReference>
<keyword evidence="3" id="KW-0597">Phosphoprotein</keyword>
<dbReference type="AlphaFoldDB" id="A0A644ZZ09"/>
<dbReference type="Pfam" id="PF02518">
    <property type="entry name" value="HATPase_c"/>
    <property type="match status" value="1"/>
</dbReference>
<evidence type="ECO:0000256" key="2">
    <source>
        <dbReference type="ARBA" id="ARBA00012438"/>
    </source>
</evidence>
<dbReference type="PANTHER" id="PTHR43711">
    <property type="entry name" value="TWO-COMPONENT HISTIDINE KINASE"/>
    <property type="match status" value="1"/>
</dbReference>
<accession>A0A644ZZ09</accession>
<comment type="caution">
    <text evidence="9">The sequence shown here is derived from an EMBL/GenBank/DDBJ whole genome shotgun (WGS) entry which is preliminary data.</text>
</comment>
<name>A0A644ZZ09_9ZZZZ</name>
<feature type="transmembrane region" description="Helical" evidence="7">
    <location>
        <begin position="71"/>
        <end position="90"/>
    </location>
</feature>
<evidence type="ECO:0000256" key="4">
    <source>
        <dbReference type="ARBA" id="ARBA00022679"/>
    </source>
</evidence>
<keyword evidence="7" id="KW-1133">Transmembrane helix</keyword>
<dbReference type="GO" id="GO:0000155">
    <property type="term" value="F:phosphorelay sensor kinase activity"/>
    <property type="evidence" value="ECO:0007669"/>
    <property type="project" value="InterPro"/>
</dbReference>
<dbReference type="CDD" id="cd00082">
    <property type="entry name" value="HisKA"/>
    <property type="match status" value="1"/>
</dbReference>
<dbReference type="InterPro" id="IPR005467">
    <property type="entry name" value="His_kinase_dom"/>
</dbReference>
<feature type="transmembrane region" description="Helical" evidence="7">
    <location>
        <begin position="39"/>
        <end position="59"/>
    </location>
</feature>
<dbReference type="Gene3D" id="3.30.450.20">
    <property type="entry name" value="PAS domain"/>
    <property type="match status" value="1"/>
</dbReference>
<dbReference type="EMBL" id="VSSQ01011096">
    <property type="protein sequence ID" value="MPM45987.1"/>
    <property type="molecule type" value="Genomic_DNA"/>
</dbReference>
<dbReference type="SMART" id="SM00388">
    <property type="entry name" value="HisKA"/>
    <property type="match status" value="1"/>
</dbReference>
<dbReference type="InterPro" id="IPR004358">
    <property type="entry name" value="Sig_transdc_His_kin-like_C"/>
</dbReference>
<dbReference type="Pfam" id="PF16927">
    <property type="entry name" value="HisKA_7TM"/>
    <property type="match status" value="1"/>
</dbReference>
<evidence type="ECO:0000256" key="5">
    <source>
        <dbReference type="ARBA" id="ARBA00022777"/>
    </source>
</evidence>
<keyword evidence="7" id="KW-0472">Membrane</keyword>
<feature type="transmembrane region" description="Helical" evidence="7">
    <location>
        <begin position="102"/>
        <end position="119"/>
    </location>
</feature>
<proteinExistence type="predicted"/>
<keyword evidence="4 9" id="KW-0808">Transferase</keyword>
<dbReference type="GO" id="GO:0006355">
    <property type="term" value="P:regulation of DNA-templated transcription"/>
    <property type="evidence" value="ECO:0007669"/>
    <property type="project" value="InterPro"/>
</dbReference>
<dbReference type="InterPro" id="IPR036097">
    <property type="entry name" value="HisK_dim/P_sf"/>
</dbReference>
<dbReference type="InterPro" id="IPR003661">
    <property type="entry name" value="HisK_dim/P_dom"/>
</dbReference>
<keyword evidence="5 9" id="KW-0418">Kinase</keyword>
<dbReference type="SUPFAM" id="SSF55874">
    <property type="entry name" value="ATPase domain of HSP90 chaperone/DNA topoisomerase II/histidine kinase"/>
    <property type="match status" value="1"/>
</dbReference>
<feature type="domain" description="Histidine kinase" evidence="8">
    <location>
        <begin position="367"/>
        <end position="585"/>
    </location>
</feature>
<evidence type="ECO:0000256" key="1">
    <source>
        <dbReference type="ARBA" id="ARBA00000085"/>
    </source>
</evidence>
<organism evidence="9">
    <name type="scientific">bioreactor metagenome</name>
    <dbReference type="NCBI Taxonomy" id="1076179"/>
    <lineage>
        <taxon>unclassified sequences</taxon>
        <taxon>metagenomes</taxon>
        <taxon>ecological metagenomes</taxon>
    </lineage>
</organism>
<feature type="transmembrane region" description="Helical" evidence="7">
    <location>
        <begin position="6"/>
        <end position="27"/>
    </location>
</feature>
<dbReference type="InterPro" id="IPR050736">
    <property type="entry name" value="Sensor_HK_Regulatory"/>
</dbReference>
<keyword evidence="6" id="KW-0902">Two-component regulatory system</keyword>
<dbReference type="InterPro" id="IPR031621">
    <property type="entry name" value="HisKA_7TM"/>
</dbReference>
<evidence type="ECO:0000256" key="6">
    <source>
        <dbReference type="ARBA" id="ARBA00023012"/>
    </source>
</evidence>